<dbReference type="PANTHER" id="PTHR48006">
    <property type="entry name" value="LEUCINE-RICH REPEAT-CONTAINING PROTEIN DDB_G0281931-RELATED"/>
    <property type="match status" value="1"/>
</dbReference>
<evidence type="ECO:0000259" key="2">
    <source>
        <dbReference type="PROSITE" id="PS50011"/>
    </source>
</evidence>
<dbReference type="PANTHER" id="PTHR48006:SF44">
    <property type="entry name" value="PROTEIN KINASE DOMAIN-CONTAINING PROTEIN"/>
    <property type="match status" value="1"/>
</dbReference>
<dbReference type="SUPFAM" id="SSF56112">
    <property type="entry name" value="Protein kinase-like (PK-like)"/>
    <property type="match status" value="1"/>
</dbReference>
<dbReference type="PROSITE" id="PS50011">
    <property type="entry name" value="PROTEIN_KINASE_DOM"/>
    <property type="match status" value="1"/>
</dbReference>
<dbReference type="GO" id="GO:0004672">
    <property type="term" value="F:protein kinase activity"/>
    <property type="evidence" value="ECO:0007669"/>
    <property type="project" value="InterPro"/>
</dbReference>
<dbReference type="InterPro" id="IPR000719">
    <property type="entry name" value="Prot_kinase_dom"/>
</dbReference>
<keyword evidence="4" id="KW-1185">Reference proteome</keyword>
<dbReference type="GO" id="GO:0005524">
    <property type="term" value="F:ATP binding"/>
    <property type="evidence" value="ECO:0007669"/>
    <property type="project" value="InterPro"/>
</dbReference>
<organism evidence="3 4">
    <name type="scientific">Ricinus communis</name>
    <name type="common">Castor bean</name>
    <dbReference type="NCBI Taxonomy" id="3988"/>
    <lineage>
        <taxon>Eukaryota</taxon>
        <taxon>Viridiplantae</taxon>
        <taxon>Streptophyta</taxon>
        <taxon>Embryophyta</taxon>
        <taxon>Tracheophyta</taxon>
        <taxon>Spermatophyta</taxon>
        <taxon>Magnoliopsida</taxon>
        <taxon>eudicotyledons</taxon>
        <taxon>Gunneridae</taxon>
        <taxon>Pentapetalae</taxon>
        <taxon>rosids</taxon>
        <taxon>fabids</taxon>
        <taxon>Malpighiales</taxon>
        <taxon>Euphorbiaceae</taxon>
        <taxon>Acalyphoideae</taxon>
        <taxon>Acalypheae</taxon>
        <taxon>Ricinus</taxon>
    </lineage>
</organism>
<protein>
    <recommendedName>
        <fullName evidence="2">Protein kinase domain-containing protein</fullName>
    </recommendedName>
</protein>
<comment type="subcellular location">
    <subcellularLocation>
        <location evidence="1">Membrane</location>
        <topology evidence="1">Single-pass type I membrane protein</topology>
    </subcellularLocation>
</comment>
<dbReference type="eggNOG" id="ENOG502QQPW">
    <property type="taxonomic scope" value="Eukaryota"/>
</dbReference>
<dbReference type="InterPro" id="IPR051824">
    <property type="entry name" value="LRR_Rcpt-Like_S/T_Kinase"/>
</dbReference>
<feature type="domain" description="Protein kinase" evidence="2">
    <location>
        <begin position="1"/>
        <end position="117"/>
    </location>
</feature>
<accession>B9S8G1</accession>
<evidence type="ECO:0000313" key="3">
    <source>
        <dbReference type="EMBL" id="EEF40138.1"/>
    </source>
</evidence>
<dbReference type="Pfam" id="PF07714">
    <property type="entry name" value="PK_Tyr_Ser-Thr"/>
    <property type="match status" value="1"/>
</dbReference>
<sequence length="185" mass="20506">MGYMAPEYAMRGYLTYKADVYSFGVVALEIVSGKNGTSYRPNDESVYQLDLAYVLQEKGEFLSLVDPILGCDYSVKQATIILDLAMLCTNPSPTLRPTMSEVVKVLEGKSKIKAPSFHVPYWTDDFAMAKVVASLIPSIRSTTRNSMGKTSNAVSYDVVSRDEDEYDMDEDCSSVMLDKTNSLVN</sequence>
<gene>
    <name evidence="3" type="ORF">RCOM_1252740</name>
</gene>
<proteinExistence type="predicted"/>
<evidence type="ECO:0000313" key="4">
    <source>
        <dbReference type="Proteomes" id="UP000008311"/>
    </source>
</evidence>
<dbReference type="InterPro" id="IPR011009">
    <property type="entry name" value="Kinase-like_dom_sf"/>
</dbReference>
<dbReference type="Proteomes" id="UP000008311">
    <property type="component" value="Unassembled WGS sequence"/>
</dbReference>
<dbReference type="Gene3D" id="1.10.510.10">
    <property type="entry name" value="Transferase(Phosphotransferase) domain 1"/>
    <property type="match status" value="1"/>
</dbReference>
<dbReference type="InParanoid" id="B9S8G1"/>
<evidence type="ECO:0000256" key="1">
    <source>
        <dbReference type="ARBA" id="ARBA00004479"/>
    </source>
</evidence>
<dbReference type="EMBL" id="EQ973891">
    <property type="protein sequence ID" value="EEF40138.1"/>
    <property type="molecule type" value="Genomic_DNA"/>
</dbReference>
<dbReference type="InterPro" id="IPR001245">
    <property type="entry name" value="Ser-Thr/Tyr_kinase_cat_dom"/>
</dbReference>
<dbReference type="GO" id="GO:0016020">
    <property type="term" value="C:membrane"/>
    <property type="evidence" value="ECO:0007669"/>
    <property type="project" value="UniProtKB-SubCell"/>
</dbReference>
<name>B9S8G1_RICCO</name>
<dbReference type="AlphaFoldDB" id="B9S8G1"/>
<reference evidence="4" key="1">
    <citation type="journal article" date="2010" name="Nat. Biotechnol.">
        <title>Draft genome sequence of the oilseed species Ricinus communis.</title>
        <authorList>
            <person name="Chan A.P."/>
            <person name="Crabtree J."/>
            <person name="Zhao Q."/>
            <person name="Lorenzi H."/>
            <person name="Orvis J."/>
            <person name="Puiu D."/>
            <person name="Melake-Berhan A."/>
            <person name="Jones K.M."/>
            <person name="Redman J."/>
            <person name="Chen G."/>
            <person name="Cahoon E.B."/>
            <person name="Gedil M."/>
            <person name="Stanke M."/>
            <person name="Haas B.J."/>
            <person name="Wortman J.R."/>
            <person name="Fraser-Liggett C.M."/>
            <person name="Ravel J."/>
            <person name="Rabinowicz P.D."/>
        </authorList>
    </citation>
    <scope>NUCLEOTIDE SEQUENCE [LARGE SCALE GENOMIC DNA]</scope>
    <source>
        <strain evidence="4">cv. Hale</strain>
    </source>
</reference>